<dbReference type="PANTHER" id="PTHR23044">
    <property type="entry name" value="3'-5' EXONUCLEASE ERI1-RELATED"/>
    <property type="match status" value="1"/>
</dbReference>
<dbReference type="CDD" id="cd06133">
    <property type="entry name" value="ERI-1_3'hExo_like"/>
    <property type="match status" value="1"/>
</dbReference>
<keyword evidence="3" id="KW-0269">Exonuclease</keyword>
<reference evidence="5" key="1">
    <citation type="submission" date="2021-03" db="EMBL/GenBank/DDBJ databases">
        <title>Draft genome sequence of rust myrtle Austropuccinia psidii MF-1, a brazilian biotype.</title>
        <authorList>
            <person name="Quecine M.C."/>
            <person name="Pachon D.M.R."/>
            <person name="Bonatelli M.L."/>
            <person name="Correr F.H."/>
            <person name="Franceschini L.M."/>
            <person name="Leite T.F."/>
            <person name="Margarido G.R.A."/>
            <person name="Almeida C.A."/>
            <person name="Ferrarezi J.A."/>
            <person name="Labate C.A."/>
        </authorList>
    </citation>
    <scope>NUCLEOTIDE SEQUENCE</scope>
    <source>
        <strain evidence="5">MF-1</strain>
    </source>
</reference>
<keyword evidence="1" id="KW-0540">Nuclease</keyword>
<dbReference type="Proteomes" id="UP000765509">
    <property type="component" value="Unassembled WGS sequence"/>
</dbReference>
<dbReference type="OrthoDB" id="448399at2759"/>
<comment type="caution">
    <text evidence="5">The sequence shown here is derived from an EMBL/GenBank/DDBJ whole genome shotgun (WGS) entry which is preliminary data.</text>
</comment>
<sequence length="309" mass="36265">MRAVPLSGCALPLCSPLVCDFARRIHRLITLVPTWPTCFIEMIKPANQWFHSFLCLDVESTCINADDPGLENPSNLAREQLVWKYPNEIIEWPVILFQWRLSDGNWQLYEVDRFRRFVQPTWRPILSNFCKDLTGITQNDVNQASTFPQVLKDFDINFVKPHKLFTFDNPTVWVTDGPWDFQDHFLKSTFLSRIHLNNLPFYLKSPINIIDLRYLVQAFVPRLCTFALPPSFDLVSLLSIFGLEFEGRQHSGIDDVVNIGRLLSIMVTHARQPETNFPQWVFKPNRSIKLRPERFFWMSKKFKCTWTLP</sequence>
<evidence type="ECO:0000256" key="1">
    <source>
        <dbReference type="ARBA" id="ARBA00022722"/>
    </source>
</evidence>
<dbReference type="InterPro" id="IPR012337">
    <property type="entry name" value="RNaseH-like_sf"/>
</dbReference>
<accession>A0A9Q3CFI0</accession>
<organism evidence="5 6">
    <name type="scientific">Austropuccinia psidii MF-1</name>
    <dbReference type="NCBI Taxonomy" id="1389203"/>
    <lineage>
        <taxon>Eukaryota</taxon>
        <taxon>Fungi</taxon>
        <taxon>Dikarya</taxon>
        <taxon>Basidiomycota</taxon>
        <taxon>Pucciniomycotina</taxon>
        <taxon>Pucciniomycetes</taxon>
        <taxon>Pucciniales</taxon>
        <taxon>Sphaerophragmiaceae</taxon>
        <taxon>Austropuccinia</taxon>
    </lineage>
</organism>
<dbReference type="GO" id="GO:0003676">
    <property type="term" value="F:nucleic acid binding"/>
    <property type="evidence" value="ECO:0007669"/>
    <property type="project" value="InterPro"/>
</dbReference>
<dbReference type="Gene3D" id="3.30.420.10">
    <property type="entry name" value="Ribonuclease H-like superfamily/Ribonuclease H"/>
    <property type="match status" value="1"/>
</dbReference>
<evidence type="ECO:0000256" key="3">
    <source>
        <dbReference type="ARBA" id="ARBA00022839"/>
    </source>
</evidence>
<keyword evidence="6" id="KW-1185">Reference proteome</keyword>
<feature type="domain" description="Exonuclease" evidence="4">
    <location>
        <begin position="52"/>
        <end position="272"/>
    </location>
</feature>
<protein>
    <recommendedName>
        <fullName evidence="4">Exonuclease domain-containing protein</fullName>
    </recommendedName>
</protein>
<dbReference type="InterPro" id="IPR013520">
    <property type="entry name" value="Ribonucl_H"/>
</dbReference>
<evidence type="ECO:0000313" key="5">
    <source>
        <dbReference type="EMBL" id="MBW0481712.1"/>
    </source>
</evidence>
<dbReference type="EMBL" id="AVOT02006490">
    <property type="protein sequence ID" value="MBW0481712.1"/>
    <property type="molecule type" value="Genomic_DNA"/>
</dbReference>
<dbReference type="InterPro" id="IPR047201">
    <property type="entry name" value="ERI-1_3'hExo-like"/>
</dbReference>
<name>A0A9Q3CFI0_9BASI</name>
<dbReference type="SMART" id="SM00479">
    <property type="entry name" value="EXOIII"/>
    <property type="match status" value="1"/>
</dbReference>
<evidence type="ECO:0000313" key="6">
    <source>
        <dbReference type="Proteomes" id="UP000765509"/>
    </source>
</evidence>
<proteinExistence type="predicted"/>
<dbReference type="GO" id="GO:0000175">
    <property type="term" value="F:3'-5'-RNA exonuclease activity"/>
    <property type="evidence" value="ECO:0007669"/>
    <property type="project" value="InterPro"/>
</dbReference>
<keyword evidence="2" id="KW-0378">Hydrolase</keyword>
<dbReference type="InterPro" id="IPR036397">
    <property type="entry name" value="RNaseH_sf"/>
</dbReference>
<evidence type="ECO:0000256" key="2">
    <source>
        <dbReference type="ARBA" id="ARBA00022801"/>
    </source>
</evidence>
<dbReference type="InterPro" id="IPR051274">
    <property type="entry name" value="3-5_Exoribonuclease"/>
</dbReference>
<dbReference type="SUPFAM" id="SSF53098">
    <property type="entry name" value="Ribonuclease H-like"/>
    <property type="match status" value="1"/>
</dbReference>
<gene>
    <name evidence="5" type="ORF">O181_021427</name>
</gene>
<evidence type="ECO:0000259" key="4">
    <source>
        <dbReference type="SMART" id="SM00479"/>
    </source>
</evidence>
<dbReference type="PANTHER" id="PTHR23044:SF61">
    <property type="entry name" value="3'-5' EXORIBONUCLEASE 1-RELATED"/>
    <property type="match status" value="1"/>
</dbReference>
<dbReference type="AlphaFoldDB" id="A0A9Q3CFI0"/>
<dbReference type="Pfam" id="PF00929">
    <property type="entry name" value="RNase_T"/>
    <property type="match status" value="1"/>
</dbReference>